<keyword evidence="2" id="KW-1185">Reference proteome</keyword>
<gene>
    <name evidence="1" type="ORF">L6164_019759</name>
</gene>
<evidence type="ECO:0000313" key="1">
    <source>
        <dbReference type="EMBL" id="KAI4327278.1"/>
    </source>
</evidence>
<protein>
    <submittedName>
        <fullName evidence="1">Uncharacterized protein</fullName>
    </submittedName>
</protein>
<evidence type="ECO:0000313" key="2">
    <source>
        <dbReference type="Proteomes" id="UP000828941"/>
    </source>
</evidence>
<proteinExistence type="predicted"/>
<organism evidence="1 2">
    <name type="scientific">Bauhinia variegata</name>
    <name type="common">Purple orchid tree</name>
    <name type="synonym">Phanera variegata</name>
    <dbReference type="NCBI Taxonomy" id="167791"/>
    <lineage>
        <taxon>Eukaryota</taxon>
        <taxon>Viridiplantae</taxon>
        <taxon>Streptophyta</taxon>
        <taxon>Embryophyta</taxon>
        <taxon>Tracheophyta</taxon>
        <taxon>Spermatophyta</taxon>
        <taxon>Magnoliopsida</taxon>
        <taxon>eudicotyledons</taxon>
        <taxon>Gunneridae</taxon>
        <taxon>Pentapetalae</taxon>
        <taxon>rosids</taxon>
        <taxon>fabids</taxon>
        <taxon>Fabales</taxon>
        <taxon>Fabaceae</taxon>
        <taxon>Cercidoideae</taxon>
        <taxon>Cercideae</taxon>
        <taxon>Bauhiniinae</taxon>
        <taxon>Bauhinia</taxon>
    </lineage>
</organism>
<accession>A0ACB9MT73</accession>
<name>A0ACB9MT73_BAUVA</name>
<sequence length="1120" mass="123925">MCIASCVAKSVPLEGMGKVKFKSLRELYGRTQEISLPTEPSMFQMEEKLRTSNVCVTQCSTDMHFEQVASIVGGRTGDSTDKASDGKRDSDCPSTHNFVFSSSLRQCSSSADSQEPGGQSCNSPKDMINFDDQRFPAKLEKGKEFEFLGDNISCISKSDSTNLAIGNQNNDAEKKNVSSSLASVDSLPTVGNDVNDKPDRLYLAGYHFDKSNSSHCGIQNFTKESPPTAVSLPNRSDQSISSVISLERDPSEFSEEQVVSSLARAVTNGLNSQIEGIYNSATFMKADHQLNFEDSAIETENHSYCEVHLQKSVALVVNNSVREPWQSQLVDPSGVSHLKDDEARVCDICGDVGREHLLAICSKCTDGAEHIYCMRIKLEKVPESDWVCEECLLMTDYGKPKQNTLEETVRISKGCLECQISRNSINHKSSSDGFNFKSSGSTISGTNDRSSTSQLSSKRPASALEVQSVKEARALGMSPVSPMSSKSCTATLFCEDFSCKNLKKGKVEDATSITSALQFSTTSQEKVGNPCACGYKRDAGSSEARSEKKRRILDTTVVSSRASKPIKHSLLNREPQFKNLEDEKMEDVGDVTSLKKNSNILQEKTELHAILRDKLPKLGTHIGLSQDKGSMYEMRSFYSTDLKLKGQQPRVECLQKQKVARNSAFHDDKIEKDSSKKGNANATGSKVCPRKDSHSDAMKKSSHAEELKTAKENDTSELCDPVISSQASDSDVTAVEVEKQAISCKKVIISGPNCHKLDVVESCRKPDYRLKSTSNIMHEDLNCPNEEEINKSWQAECPAEATSDKRTDKVCIDLAFNEMPKLRKLTQFDMTITSATNAIPEDHYIWLGKFQIHSREGLASSFDGIQSHLSTKASPKVLEVVDQFTEILLLEELPRLSIWPSQFVERPVTEDNIALYFFAKDLNSHTTSYTRLLNYMKKNDLALRGNFDGVELVIFSSNVLPENLESWNTSSYLWGVFRGQKVRNSADTTGSNSQRNENRDGGRRWTLDLNVCPPDEEDTVKTLDGGRCLDINPCFNEDDEFDPTGTIYLGHGPLLGGDGSSSGFSDQRQAHPYVGENKSEPEVLDLELSLWPQNAVPGEMEVDTELSVWSQNAVPRETKL</sequence>
<comment type="caution">
    <text evidence="1">The sequence shown here is derived from an EMBL/GenBank/DDBJ whole genome shotgun (WGS) entry which is preliminary data.</text>
</comment>
<reference evidence="1 2" key="1">
    <citation type="journal article" date="2022" name="DNA Res.">
        <title>Chromosomal-level genome assembly of the orchid tree Bauhinia variegata (Leguminosae; Cercidoideae) supports the allotetraploid origin hypothesis of Bauhinia.</title>
        <authorList>
            <person name="Zhong Y."/>
            <person name="Chen Y."/>
            <person name="Zheng D."/>
            <person name="Pang J."/>
            <person name="Liu Y."/>
            <person name="Luo S."/>
            <person name="Meng S."/>
            <person name="Qian L."/>
            <person name="Wei D."/>
            <person name="Dai S."/>
            <person name="Zhou R."/>
        </authorList>
    </citation>
    <scope>NUCLEOTIDE SEQUENCE [LARGE SCALE GENOMIC DNA]</scope>
    <source>
        <strain evidence="1">BV-YZ2020</strain>
    </source>
</reference>
<dbReference type="Proteomes" id="UP000828941">
    <property type="component" value="Chromosome 8"/>
</dbReference>
<dbReference type="EMBL" id="CM039433">
    <property type="protein sequence ID" value="KAI4327278.1"/>
    <property type="molecule type" value="Genomic_DNA"/>
</dbReference>